<dbReference type="Pfam" id="PF18029">
    <property type="entry name" value="Glyoxalase_6"/>
    <property type="match status" value="1"/>
</dbReference>
<feature type="domain" description="VOC" evidence="2">
    <location>
        <begin position="50"/>
        <end position="175"/>
    </location>
</feature>
<reference evidence="4" key="1">
    <citation type="journal article" date="2019" name="Int. J. Syst. Evol. Microbiol.">
        <title>The Global Catalogue of Microorganisms (GCM) 10K type strain sequencing project: providing services to taxonomists for standard genome sequencing and annotation.</title>
        <authorList>
            <consortium name="The Broad Institute Genomics Platform"/>
            <consortium name="The Broad Institute Genome Sequencing Center for Infectious Disease"/>
            <person name="Wu L."/>
            <person name="Ma J."/>
        </authorList>
    </citation>
    <scope>NUCLEOTIDE SEQUENCE [LARGE SCALE GENOMIC DNA]</scope>
    <source>
        <strain evidence="4">JCM 6833</strain>
    </source>
</reference>
<dbReference type="Gene3D" id="3.30.720.120">
    <property type="match status" value="1"/>
</dbReference>
<dbReference type="RefSeq" id="WP_344544866.1">
    <property type="nucleotide sequence ID" value="NZ_BAAATD010000007.1"/>
</dbReference>
<evidence type="ECO:0000313" key="3">
    <source>
        <dbReference type="EMBL" id="GAA2610858.1"/>
    </source>
</evidence>
<organism evidence="3 4">
    <name type="scientific">Actinomadura fulvescens</name>
    <dbReference type="NCBI Taxonomy" id="46160"/>
    <lineage>
        <taxon>Bacteria</taxon>
        <taxon>Bacillati</taxon>
        <taxon>Actinomycetota</taxon>
        <taxon>Actinomycetes</taxon>
        <taxon>Streptosporangiales</taxon>
        <taxon>Thermomonosporaceae</taxon>
        <taxon>Actinomadura</taxon>
    </lineage>
</organism>
<dbReference type="PANTHER" id="PTHR33993:SF14">
    <property type="entry name" value="GB|AAF24581.1"/>
    <property type="match status" value="1"/>
</dbReference>
<dbReference type="PROSITE" id="PS51819">
    <property type="entry name" value="VOC"/>
    <property type="match status" value="3"/>
</dbReference>
<dbReference type="Pfam" id="PF00903">
    <property type="entry name" value="Glyoxalase"/>
    <property type="match status" value="1"/>
</dbReference>
<dbReference type="InterPro" id="IPR052164">
    <property type="entry name" value="Anthracycline_SecMetBiosynth"/>
</dbReference>
<dbReference type="EMBL" id="BAAATD010000007">
    <property type="protein sequence ID" value="GAA2610858.1"/>
    <property type="molecule type" value="Genomic_DNA"/>
</dbReference>
<feature type="region of interest" description="Disordered" evidence="1">
    <location>
        <begin position="401"/>
        <end position="424"/>
    </location>
</feature>
<sequence>MTDPLEALRTPLVPVDPDPIFAARLRERMRSALLRSMGDTMKTSMTPEARLRSLTPYLCVDDGRGALDWYVRALDAHWQDEPVIMEDGRIGHAELSIGDSILMLADEFPEHGLLGPKARGGPSQSIYLTVPDVDRVVSRAVALGAELARPVQDYPYGRNGVINDPFGHRWMITTPVAETPPERPQGLRHGDVGYVSLWLPDVERAVHFYGGVLTWQFAPGSGPQGRQVVGLPTQRIGLWGGRQHRTMFVCFKVDDVHETVERVRGAGGEAAEPEQEPYGLISMCTDDQGFAFAVFQPPAETTEAPASSAPTGPADGDSIDSPANGEVAYLTIEVPDSQRARTFFGAVLGWEFAPGRVPDGWFVQNGGGEVFPPTGLHGGHDQPTVVPVYAVRDLTTAVNRVRKSGGSATDPEPQPYGLSSQCTDDQGSRFYLTQL</sequence>
<proteinExistence type="predicted"/>
<gene>
    <name evidence="3" type="ORF">GCM10010411_51630</name>
</gene>
<dbReference type="InterPro" id="IPR041581">
    <property type="entry name" value="Glyoxalase_6"/>
</dbReference>
<dbReference type="InterPro" id="IPR037523">
    <property type="entry name" value="VOC_core"/>
</dbReference>
<dbReference type="InterPro" id="IPR004360">
    <property type="entry name" value="Glyas_Fos-R_dOase_dom"/>
</dbReference>
<dbReference type="PANTHER" id="PTHR33993">
    <property type="entry name" value="GLYOXALASE-RELATED"/>
    <property type="match status" value="1"/>
</dbReference>
<protein>
    <submittedName>
        <fullName evidence="3">VOC family protein</fullName>
    </submittedName>
</protein>
<evidence type="ECO:0000259" key="2">
    <source>
        <dbReference type="PROSITE" id="PS51819"/>
    </source>
</evidence>
<evidence type="ECO:0000313" key="4">
    <source>
        <dbReference type="Proteomes" id="UP001501509"/>
    </source>
</evidence>
<evidence type="ECO:0000256" key="1">
    <source>
        <dbReference type="SAM" id="MobiDB-lite"/>
    </source>
</evidence>
<comment type="caution">
    <text evidence="3">The sequence shown here is derived from an EMBL/GenBank/DDBJ whole genome shotgun (WGS) entry which is preliminary data.</text>
</comment>
<dbReference type="Gene3D" id="3.10.180.10">
    <property type="entry name" value="2,3-Dihydroxybiphenyl 1,2-Dioxygenase, domain 1"/>
    <property type="match status" value="2"/>
</dbReference>
<feature type="domain" description="VOC" evidence="2">
    <location>
        <begin position="326"/>
        <end position="435"/>
    </location>
</feature>
<dbReference type="CDD" id="cd07246">
    <property type="entry name" value="VOC_like"/>
    <property type="match status" value="1"/>
</dbReference>
<dbReference type="Proteomes" id="UP001501509">
    <property type="component" value="Unassembled WGS sequence"/>
</dbReference>
<dbReference type="InterPro" id="IPR029068">
    <property type="entry name" value="Glyas_Bleomycin-R_OHBP_Dase"/>
</dbReference>
<dbReference type="SUPFAM" id="SSF54593">
    <property type="entry name" value="Glyoxalase/Bleomycin resistance protein/Dihydroxybiphenyl dioxygenase"/>
    <property type="match status" value="3"/>
</dbReference>
<accession>A0ABP6CBD1</accession>
<feature type="domain" description="VOC" evidence="2">
    <location>
        <begin position="191"/>
        <end position="297"/>
    </location>
</feature>
<dbReference type="Gene3D" id="3.30.720.110">
    <property type="match status" value="1"/>
</dbReference>
<name>A0ABP6CBD1_9ACTN</name>
<feature type="region of interest" description="Disordered" evidence="1">
    <location>
        <begin position="299"/>
        <end position="322"/>
    </location>
</feature>
<keyword evidence="4" id="KW-1185">Reference proteome</keyword>